<dbReference type="Proteomes" id="UP001153148">
    <property type="component" value="Unassembled WGS sequence"/>
</dbReference>
<name>A0ABN7P9A6_TIMPD</name>
<organism evidence="2 3">
    <name type="scientific">Timema podura</name>
    <name type="common">Walking stick</name>
    <dbReference type="NCBI Taxonomy" id="61482"/>
    <lineage>
        <taxon>Eukaryota</taxon>
        <taxon>Metazoa</taxon>
        <taxon>Ecdysozoa</taxon>
        <taxon>Arthropoda</taxon>
        <taxon>Hexapoda</taxon>
        <taxon>Insecta</taxon>
        <taxon>Pterygota</taxon>
        <taxon>Neoptera</taxon>
        <taxon>Polyneoptera</taxon>
        <taxon>Phasmatodea</taxon>
        <taxon>Timematodea</taxon>
        <taxon>Timematoidea</taxon>
        <taxon>Timematidae</taxon>
        <taxon>Timema</taxon>
    </lineage>
</organism>
<feature type="non-terminal residue" evidence="2">
    <location>
        <position position="195"/>
    </location>
</feature>
<evidence type="ECO:0000313" key="3">
    <source>
        <dbReference type="Proteomes" id="UP001153148"/>
    </source>
</evidence>
<feature type="compositionally biased region" description="Basic and acidic residues" evidence="1">
    <location>
        <begin position="47"/>
        <end position="60"/>
    </location>
</feature>
<feature type="compositionally biased region" description="Basic residues" evidence="1">
    <location>
        <begin position="123"/>
        <end position="137"/>
    </location>
</feature>
<dbReference type="EMBL" id="CAJPIN010033676">
    <property type="protein sequence ID" value="CAG2064385.1"/>
    <property type="molecule type" value="Genomic_DNA"/>
</dbReference>
<protein>
    <submittedName>
        <fullName evidence="2">Uncharacterized protein</fullName>
    </submittedName>
</protein>
<comment type="caution">
    <text evidence="2">The sequence shown here is derived from an EMBL/GenBank/DDBJ whole genome shotgun (WGS) entry which is preliminary data.</text>
</comment>
<feature type="compositionally biased region" description="Polar residues" evidence="1">
    <location>
        <begin position="79"/>
        <end position="106"/>
    </location>
</feature>
<keyword evidence="3" id="KW-1185">Reference proteome</keyword>
<feature type="region of interest" description="Disordered" evidence="1">
    <location>
        <begin position="36"/>
        <end position="139"/>
    </location>
</feature>
<sequence>MQIDERSGKKRFEEKNGLQKIHHLYVLSTLNSNGLTRQAKVKRKPSKERCGEPAQHKKSSDSQIDLPQIKVSFCDPFHNSFSSSESRQTTTVPKPTNGGLSKQLRASNVGEEAVLKHGQTTHTTKRKRGRPRGRPATKKVNAISRKCNPHISTRSAPLRRKRKRNVSPQHISVLPKKLAKVSTGTMLNGKILKES</sequence>
<reference evidence="2" key="1">
    <citation type="submission" date="2021-03" db="EMBL/GenBank/DDBJ databases">
        <authorList>
            <person name="Tran Van P."/>
        </authorList>
    </citation>
    <scope>NUCLEOTIDE SEQUENCE</scope>
</reference>
<gene>
    <name evidence="2" type="ORF">TPAB3V08_LOCUS11332</name>
</gene>
<evidence type="ECO:0000256" key="1">
    <source>
        <dbReference type="SAM" id="MobiDB-lite"/>
    </source>
</evidence>
<accession>A0ABN7P9A6</accession>
<evidence type="ECO:0000313" key="2">
    <source>
        <dbReference type="EMBL" id="CAG2064385.1"/>
    </source>
</evidence>
<proteinExistence type="predicted"/>